<feature type="compositionally biased region" description="Basic and acidic residues" evidence="1">
    <location>
        <begin position="174"/>
        <end position="187"/>
    </location>
</feature>
<keyword evidence="3" id="KW-1185">Reference proteome</keyword>
<comment type="caution">
    <text evidence="2">The sequence shown here is derived from an EMBL/GenBank/DDBJ whole genome shotgun (WGS) entry which is preliminary data.</text>
</comment>
<feature type="compositionally biased region" description="Basic and acidic residues" evidence="1">
    <location>
        <begin position="154"/>
        <end position="166"/>
    </location>
</feature>
<name>A0A846RZK3_9MICO</name>
<accession>A0A846RZK3</accession>
<evidence type="ECO:0000313" key="3">
    <source>
        <dbReference type="Proteomes" id="UP000576792"/>
    </source>
</evidence>
<evidence type="ECO:0000313" key="2">
    <source>
        <dbReference type="EMBL" id="NJC56620.1"/>
    </source>
</evidence>
<gene>
    <name evidence="2" type="ORF">BKA07_001655</name>
</gene>
<feature type="region of interest" description="Disordered" evidence="1">
    <location>
        <begin position="145"/>
        <end position="187"/>
    </location>
</feature>
<proteinExistence type="predicted"/>
<sequence>MPCTTVERTIADLIESYEDLSLVADAFGDTTFGKVDFDHLRAILGPLANRNGFEDGSDFVHFLMTGSSELEYSVLTSLLAGPLKPLMDSIRPQLPRLVLNSPSSPVFQKAVANIMKNASPNLMKNILGPSRRTALGVPRATQLPGKALSKTIGKTKDPIDVGRDGSKSLIRQDSGSDVKSNEEPVDE</sequence>
<protein>
    <submittedName>
        <fullName evidence="2">Uncharacterized protein</fullName>
    </submittedName>
</protein>
<dbReference type="AlphaFoldDB" id="A0A846RZK3"/>
<reference evidence="2 3" key="1">
    <citation type="submission" date="2020-03" db="EMBL/GenBank/DDBJ databases">
        <title>Sequencing the genomes of 1000 actinobacteria strains.</title>
        <authorList>
            <person name="Klenk H.-P."/>
        </authorList>
    </citation>
    <scope>NUCLEOTIDE SEQUENCE [LARGE SCALE GENOMIC DNA]</scope>
    <source>
        <strain evidence="2 3">DSM 18964</strain>
    </source>
</reference>
<dbReference type="EMBL" id="JAATJN010000001">
    <property type="protein sequence ID" value="NJC56620.1"/>
    <property type="molecule type" value="Genomic_DNA"/>
</dbReference>
<dbReference type="Proteomes" id="UP000576792">
    <property type="component" value="Unassembled WGS sequence"/>
</dbReference>
<evidence type="ECO:0000256" key="1">
    <source>
        <dbReference type="SAM" id="MobiDB-lite"/>
    </source>
</evidence>
<organism evidence="2 3">
    <name type="scientific">Brevibacterium marinum</name>
    <dbReference type="NCBI Taxonomy" id="418643"/>
    <lineage>
        <taxon>Bacteria</taxon>
        <taxon>Bacillati</taxon>
        <taxon>Actinomycetota</taxon>
        <taxon>Actinomycetes</taxon>
        <taxon>Micrococcales</taxon>
        <taxon>Brevibacteriaceae</taxon>
        <taxon>Brevibacterium</taxon>
    </lineage>
</organism>
<dbReference type="RefSeq" id="WP_167950470.1">
    <property type="nucleotide sequence ID" value="NZ_BAAAPQ010000025.1"/>
</dbReference>